<organism evidence="3 4">
    <name type="scientific">Reticulomyxa filosa</name>
    <dbReference type="NCBI Taxonomy" id="46433"/>
    <lineage>
        <taxon>Eukaryota</taxon>
        <taxon>Sar</taxon>
        <taxon>Rhizaria</taxon>
        <taxon>Retaria</taxon>
        <taxon>Foraminifera</taxon>
        <taxon>Monothalamids</taxon>
        <taxon>Reticulomyxidae</taxon>
        <taxon>Reticulomyxa</taxon>
    </lineage>
</organism>
<comment type="caution">
    <text evidence="3">The sequence shown here is derived from an EMBL/GenBank/DDBJ whole genome shotgun (WGS) entry which is preliminary data.</text>
</comment>
<evidence type="ECO:0000256" key="1">
    <source>
        <dbReference type="SAM" id="Coils"/>
    </source>
</evidence>
<feature type="region of interest" description="Disordered" evidence="2">
    <location>
        <begin position="87"/>
        <end position="119"/>
    </location>
</feature>
<dbReference type="AlphaFoldDB" id="X6MLJ9"/>
<sequence>MATQLQETTAEGENEASMESFLKQHNVRNNEATAKALQTIGVTISDLMEWREQDIDEVCKEANIGVMSRADLLKVLRKIPESQVYKDNEAKTKSKTTTTTATTATTATTPATTTPATTTPATTAITSQVIILHPNDHDKMNKLYEEFKKVSKKVSKIESEIIELEDNCKLSKKQITDTCQSIVASIEKHEQYLLQKIDTYKNKKKDLLQQQLQYFQHFEQGLKLKLEQINKCINESNIDMYERRHQLQQLLQDETITYNLSDENEKEVNTNVIVQFTNEKKNIEKLVEMVDQLLKQQMIIVESGSITLSNVKVKEESKISENPLLS</sequence>
<keyword evidence="4" id="KW-1185">Reference proteome</keyword>
<protein>
    <submittedName>
        <fullName evidence="3">Myotubularin-related protein</fullName>
    </submittedName>
</protein>
<accession>X6MLJ9</accession>
<feature type="non-terminal residue" evidence="3">
    <location>
        <position position="326"/>
    </location>
</feature>
<evidence type="ECO:0000313" key="4">
    <source>
        <dbReference type="Proteomes" id="UP000023152"/>
    </source>
</evidence>
<dbReference type="EMBL" id="ASPP01019794">
    <property type="protein sequence ID" value="ETO14759.1"/>
    <property type="molecule type" value="Genomic_DNA"/>
</dbReference>
<name>X6MLJ9_RETFI</name>
<gene>
    <name evidence="3" type="ORF">RFI_22608</name>
</gene>
<feature type="compositionally biased region" description="Low complexity" evidence="2">
    <location>
        <begin position="96"/>
        <end position="119"/>
    </location>
</feature>
<evidence type="ECO:0000313" key="3">
    <source>
        <dbReference type="EMBL" id="ETO14759.1"/>
    </source>
</evidence>
<proteinExistence type="predicted"/>
<feature type="coiled-coil region" evidence="1">
    <location>
        <begin position="140"/>
        <end position="174"/>
    </location>
</feature>
<dbReference type="Proteomes" id="UP000023152">
    <property type="component" value="Unassembled WGS sequence"/>
</dbReference>
<reference evidence="3 4" key="1">
    <citation type="journal article" date="2013" name="Curr. Biol.">
        <title>The Genome of the Foraminiferan Reticulomyxa filosa.</title>
        <authorList>
            <person name="Glockner G."/>
            <person name="Hulsmann N."/>
            <person name="Schleicher M."/>
            <person name="Noegel A.A."/>
            <person name="Eichinger L."/>
            <person name="Gallinger C."/>
            <person name="Pawlowski J."/>
            <person name="Sierra R."/>
            <person name="Euteneuer U."/>
            <person name="Pillet L."/>
            <person name="Moustafa A."/>
            <person name="Platzer M."/>
            <person name="Groth M."/>
            <person name="Szafranski K."/>
            <person name="Schliwa M."/>
        </authorList>
    </citation>
    <scope>NUCLEOTIDE SEQUENCE [LARGE SCALE GENOMIC DNA]</scope>
</reference>
<keyword evidence="1" id="KW-0175">Coiled coil</keyword>
<evidence type="ECO:0000256" key="2">
    <source>
        <dbReference type="SAM" id="MobiDB-lite"/>
    </source>
</evidence>